<keyword evidence="6" id="KW-0067">ATP-binding</keyword>
<dbReference type="Gene3D" id="3.30.200.20">
    <property type="entry name" value="Phosphorylase Kinase, domain 1"/>
    <property type="match status" value="1"/>
</dbReference>
<name>A0A7R9J8N7_TIMCA</name>
<dbReference type="EMBL" id="OE182501">
    <property type="protein sequence ID" value="CAD7574634.1"/>
    <property type="molecule type" value="Genomic_DNA"/>
</dbReference>
<dbReference type="GO" id="GO:0050684">
    <property type="term" value="P:regulation of mRNA processing"/>
    <property type="evidence" value="ECO:0007669"/>
    <property type="project" value="TreeGrafter"/>
</dbReference>
<dbReference type="GO" id="GO:0005524">
    <property type="term" value="F:ATP binding"/>
    <property type="evidence" value="ECO:0007669"/>
    <property type="project" value="UniProtKB-KW"/>
</dbReference>
<proteinExistence type="predicted"/>
<evidence type="ECO:0000256" key="2">
    <source>
        <dbReference type="ARBA" id="ARBA00022527"/>
    </source>
</evidence>
<gene>
    <name evidence="10" type="ORF">TCMB3V08_LOCUS7243</name>
</gene>
<dbReference type="PANTHER" id="PTHR47634">
    <property type="entry name" value="PROTEIN KINASE DOMAIN-CONTAINING PROTEIN-RELATED"/>
    <property type="match status" value="1"/>
</dbReference>
<keyword evidence="5" id="KW-0418">Kinase</keyword>
<feature type="region of interest" description="Disordered" evidence="9">
    <location>
        <begin position="1"/>
        <end position="53"/>
    </location>
</feature>
<dbReference type="GO" id="GO:0004674">
    <property type="term" value="F:protein serine/threonine kinase activity"/>
    <property type="evidence" value="ECO:0007669"/>
    <property type="project" value="UniProtKB-KW"/>
</dbReference>
<evidence type="ECO:0000256" key="4">
    <source>
        <dbReference type="ARBA" id="ARBA00022741"/>
    </source>
</evidence>
<keyword evidence="3" id="KW-0808">Transferase</keyword>
<evidence type="ECO:0000256" key="9">
    <source>
        <dbReference type="SAM" id="MobiDB-lite"/>
    </source>
</evidence>
<comment type="catalytic activity">
    <reaction evidence="8">
        <text>L-seryl-[protein] + ATP = O-phospho-L-seryl-[protein] + ADP + H(+)</text>
        <dbReference type="Rhea" id="RHEA:17989"/>
        <dbReference type="Rhea" id="RHEA-COMP:9863"/>
        <dbReference type="Rhea" id="RHEA-COMP:11604"/>
        <dbReference type="ChEBI" id="CHEBI:15378"/>
        <dbReference type="ChEBI" id="CHEBI:29999"/>
        <dbReference type="ChEBI" id="CHEBI:30616"/>
        <dbReference type="ChEBI" id="CHEBI:83421"/>
        <dbReference type="ChEBI" id="CHEBI:456216"/>
        <dbReference type="EC" id="2.7.11.1"/>
    </reaction>
</comment>
<evidence type="ECO:0000256" key="6">
    <source>
        <dbReference type="ARBA" id="ARBA00022840"/>
    </source>
</evidence>
<evidence type="ECO:0000256" key="5">
    <source>
        <dbReference type="ARBA" id="ARBA00022777"/>
    </source>
</evidence>
<dbReference type="GO" id="GO:0000245">
    <property type="term" value="P:spliceosomal complex assembly"/>
    <property type="evidence" value="ECO:0007669"/>
    <property type="project" value="TreeGrafter"/>
</dbReference>
<dbReference type="GO" id="GO:0005737">
    <property type="term" value="C:cytoplasm"/>
    <property type="evidence" value="ECO:0007669"/>
    <property type="project" value="TreeGrafter"/>
</dbReference>
<keyword evidence="4" id="KW-0547">Nucleotide-binding</keyword>
<protein>
    <recommendedName>
        <fullName evidence="1">non-specific serine/threonine protein kinase</fullName>
        <ecNumber evidence="1">2.7.11.1</ecNumber>
    </recommendedName>
</protein>
<dbReference type="InterPro" id="IPR051334">
    <property type="entry name" value="SRPK"/>
</dbReference>
<evidence type="ECO:0000256" key="3">
    <source>
        <dbReference type="ARBA" id="ARBA00022679"/>
    </source>
</evidence>
<accession>A0A7R9J8N7</accession>
<reference evidence="10" key="1">
    <citation type="submission" date="2020-11" db="EMBL/GenBank/DDBJ databases">
        <authorList>
            <person name="Tran Van P."/>
        </authorList>
    </citation>
    <scope>NUCLEOTIDE SEQUENCE</scope>
</reference>
<dbReference type="InterPro" id="IPR011009">
    <property type="entry name" value="Kinase-like_dom_sf"/>
</dbReference>
<comment type="catalytic activity">
    <reaction evidence="7">
        <text>L-threonyl-[protein] + ATP = O-phospho-L-threonyl-[protein] + ADP + H(+)</text>
        <dbReference type="Rhea" id="RHEA:46608"/>
        <dbReference type="Rhea" id="RHEA-COMP:11060"/>
        <dbReference type="Rhea" id="RHEA-COMP:11605"/>
        <dbReference type="ChEBI" id="CHEBI:15378"/>
        <dbReference type="ChEBI" id="CHEBI:30013"/>
        <dbReference type="ChEBI" id="CHEBI:30616"/>
        <dbReference type="ChEBI" id="CHEBI:61977"/>
        <dbReference type="ChEBI" id="CHEBI:456216"/>
        <dbReference type="EC" id="2.7.11.1"/>
    </reaction>
</comment>
<keyword evidence="2" id="KW-0723">Serine/threonine-protein kinase</keyword>
<feature type="compositionally biased region" description="Polar residues" evidence="9">
    <location>
        <begin position="1"/>
        <end position="10"/>
    </location>
</feature>
<dbReference type="PANTHER" id="PTHR47634:SF9">
    <property type="entry name" value="PROTEIN KINASE DOMAIN-CONTAINING PROTEIN-RELATED"/>
    <property type="match status" value="1"/>
</dbReference>
<organism evidence="10">
    <name type="scientific">Timema californicum</name>
    <name type="common">California timema</name>
    <name type="synonym">Walking stick</name>
    <dbReference type="NCBI Taxonomy" id="61474"/>
    <lineage>
        <taxon>Eukaryota</taxon>
        <taxon>Metazoa</taxon>
        <taxon>Ecdysozoa</taxon>
        <taxon>Arthropoda</taxon>
        <taxon>Hexapoda</taxon>
        <taxon>Insecta</taxon>
        <taxon>Pterygota</taxon>
        <taxon>Neoptera</taxon>
        <taxon>Polyneoptera</taxon>
        <taxon>Phasmatodea</taxon>
        <taxon>Timematodea</taxon>
        <taxon>Timematoidea</taxon>
        <taxon>Timematidae</taxon>
        <taxon>Timema</taxon>
    </lineage>
</organism>
<dbReference type="GO" id="GO:0005634">
    <property type="term" value="C:nucleus"/>
    <property type="evidence" value="ECO:0007669"/>
    <property type="project" value="TreeGrafter"/>
</dbReference>
<feature type="compositionally biased region" description="Acidic residues" evidence="9">
    <location>
        <begin position="28"/>
        <end position="47"/>
    </location>
</feature>
<evidence type="ECO:0000313" key="10">
    <source>
        <dbReference type="EMBL" id="CAD7574634.1"/>
    </source>
</evidence>
<evidence type="ECO:0000256" key="8">
    <source>
        <dbReference type="ARBA" id="ARBA00048679"/>
    </source>
</evidence>
<dbReference type="EC" id="2.7.11.1" evidence="1"/>
<dbReference type="SUPFAM" id="SSF56112">
    <property type="entry name" value="Protein kinase-like (PK-like)"/>
    <property type="match status" value="1"/>
</dbReference>
<sequence length="224" mass="25115">MLNLDHTSYRANPHLESEPRNSLANETLEGEEDEMLCSDEDEDDQEDSRDYCRGERHSKQRYSEALFLCSQSGYHPVKIGDLFHNRYHVIRKLGWGHFSTVWLCWDIGCSRIKVSAAGVRGLEARHMLDQSVKGGCHTNRYTLPDFLTVTEYACIVITCQLLLCGNCAPQPTHHANSCCVATVLPSLPTTPTPAVWQLCILSLPTTPTPAMWQLCSSAYTPRGS</sequence>
<evidence type="ECO:0000256" key="1">
    <source>
        <dbReference type="ARBA" id="ARBA00012513"/>
    </source>
</evidence>
<dbReference type="AlphaFoldDB" id="A0A7R9J8N7"/>
<evidence type="ECO:0000256" key="7">
    <source>
        <dbReference type="ARBA" id="ARBA00047899"/>
    </source>
</evidence>